<sequence>MNEKCVTCEGVTKPSFSLRNKLVQTSRRCSSTAILLRSMHDNRLEPKP</sequence>
<organism evidence="1">
    <name type="scientific">Picea sitchensis</name>
    <name type="common">Sitka spruce</name>
    <name type="synonym">Pinus sitchensis</name>
    <dbReference type="NCBI Taxonomy" id="3332"/>
    <lineage>
        <taxon>Eukaryota</taxon>
        <taxon>Viridiplantae</taxon>
        <taxon>Streptophyta</taxon>
        <taxon>Embryophyta</taxon>
        <taxon>Tracheophyta</taxon>
        <taxon>Spermatophyta</taxon>
        <taxon>Pinopsida</taxon>
        <taxon>Pinidae</taxon>
        <taxon>Conifers I</taxon>
        <taxon>Pinales</taxon>
        <taxon>Pinaceae</taxon>
        <taxon>Picea</taxon>
    </lineage>
</organism>
<proteinExistence type="evidence at transcript level"/>
<reference evidence="1" key="1">
    <citation type="submission" date="2009-02" db="EMBL/GenBank/DDBJ databases">
        <title>Full length sequence-verified cDNA sequences from Sitka spruce (Picea sitchensis).</title>
        <authorList>
            <person name="Reid K.E."/>
            <person name="Liao N."/>
            <person name="Ralph S."/>
            <person name="Kolosova N."/>
            <person name="Oddy C."/>
            <person name="Moore R."/>
            <person name="Mayo M."/>
            <person name="Wagner S."/>
            <person name="King J."/>
            <person name="Yanchuk A."/>
            <person name="Holt R."/>
            <person name="Jones S."/>
            <person name="Marra M."/>
            <person name="Ritland C.E."/>
            <person name="Ritland K."/>
            <person name="Bohlmann J."/>
        </authorList>
    </citation>
    <scope>NUCLEOTIDE SEQUENCE</scope>
    <source>
        <tissue evidence="1">Buds collected with no treatment. Collection October 2007</tissue>
    </source>
</reference>
<protein>
    <submittedName>
        <fullName evidence="1">Uncharacterized protein</fullName>
    </submittedName>
</protein>
<accession>C0PTQ5</accession>
<name>C0PTQ5_PICSI</name>
<dbReference type="AlphaFoldDB" id="C0PTQ5"/>
<dbReference type="EMBL" id="BT071748">
    <property type="protein sequence ID" value="ACN41195.1"/>
    <property type="molecule type" value="mRNA"/>
</dbReference>
<evidence type="ECO:0000313" key="1">
    <source>
        <dbReference type="EMBL" id="ACN41195.1"/>
    </source>
</evidence>